<evidence type="ECO:0000313" key="2">
    <source>
        <dbReference type="EMBL" id="EUB63200.1"/>
    </source>
</evidence>
<evidence type="ECO:0000313" key="3">
    <source>
        <dbReference type="Proteomes" id="UP000019149"/>
    </source>
</evidence>
<dbReference type="CTD" id="36337719"/>
<dbReference type="KEGG" id="egl:EGR_02004"/>
<protein>
    <submittedName>
        <fullName evidence="2">Uncharacterized protein</fullName>
    </submittedName>
</protein>
<organism evidence="2 3">
    <name type="scientific">Echinococcus granulosus</name>
    <name type="common">Hydatid tapeworm</name>
    <dbReference type="NCBI Taxonomy" id="6210"/>
    <lineage>
        <taxon>Eukaryota</taxon>
        <taxon>Metazoa</taxon>
        <taxon>Spiralia</taxon>
        <taxon>Lophotrochozoa</taxon>
        <taxon>Platyhelminthes</taxon>
        <taxon>Cestoda</taxon>
        <taxon>Eucestoda</taxon>
        <taxon>Cyclophyllidea</taxon>
        <taxon>Taeniidae</taxon>
        <taxon>Echinococcus</taxon>
        <taxon>Echinococcus granulosus group</taxon>
    </lineage>
</organism>
<proteinExistence type="predicted"/>
<dbReference type="Proteomes" id="UP000019149">
    <property type="component" value="Unassembled WGS sequence"/>
</dbReference>
<dbReference type="OrthoDB" id="6267812at2759"/>
<dbReference type="RefSeq" id="XP_024354396.1">
    <property type="nucleotide sequence ID" value="XM_024491253.1"/>
</dbReference>
<gene>
    <name evidence="2" type="ORF">EGR_02004</name>
</gene>
<feature type="compositionally biased region" description="Basic residues" evidence="1">
    <location>
        <begin position="154"/>
        <end position="164"/>
    </location>
</feature>
<feature type="region of interest" description="Disordered" evidence="1">
    <location>
        <begin position="139"/>
        <end position="180"/>
    </location>
</feature>
<comment type="caution">
    <text evidence="2">The sequence shown here is derived from an EMBL/GenBank/DDBJ whole genome shotgun (WGS) entry which is preliminary data.</text>
</comment>
<dbReference type="AlphaFoldDB" id="W6UNJ0"/>
<accession>W6UNJ0</accession>
<evidence type="ECO:0000256" key="1">
    <source>
        <dbReference type="SAM" id="MobiDB-lite"/>
    </source>
</evidence>
<name>W6UNJ0_ECHGR</name>
<reference evidence="2 3" key="1">
    <citation type="journal article" date="2013" name="Nat. Genet.">
        <title>The genome of the hydatid tapeworm Echinococcus granulosus.</title>
        <authorList>
            <person name="Zheng H."/>
            <person name="Zhang W."/>
            <person name="Zhang L."/>
            <person name="Zhang Z."/>
            <person name="Li J."/>
            <person name="Lu G."/>
            <person name="Zhu Y."/>
            <person name="Wang Y."/>
            <person name="Huang Y."/>
            <person name="Liu J."/>
            <person name="Kang H."/>
            <person name="Chen J."/>
            <person name="Wang L."/>
            <person name="Chen A."/>
            <person name="Yu S."/>
            <person name="Gao Z."/>
            <person name="Jin L."/>
            <person name="Gu W."/>
            <person name="Wang Z."/>
            <person name="Zhao L."/>
            <person name="Shi B."/>
            <person name="Wen H."/>
            <person name="Lin R."/>
            <person name="Jones M.K."/>
            <person name="Brejova B."/>
            <person name="Vinar T."/>
            <person name="Zhao G."/>
            <person name="McManus D.P."/>
            <person name="Chen Z."/>
            <person name="Zhou Y."/>
            <person name="Wang S."/>
        </authorList>
    </citation>
    <scope>NUCLEOTIDE SEQUENCE [LARGE SCALE GENOMIC DNA]</scope>
</reference>
<keyword evidence="3" id="KW-1185">Reference proteome</keyword>
<dbReference type="STRING" id="6210.W6UNJ0"/>
<dbReference type="EMBL" id="APAU02000008">
    <property type="protein sequence ID" value="EUB63200.1"/>
    <property type="molecule type" value="Genomic_DNA"/>
</dbReference>
<dbReference type="GeneID" id="36337719"/>
<sequence>MVRCLWVLPEDLSRIYVAIPKVTSAMGERPPRLSRLVVQDFNENDKGTYTCSRKSTITGPPNPTPAKVDLIMRPRLLADFTSLSRTETDEVVMTGYRVSVPLEEGLEGGLVCRTNPTFNEPIRVTWFYHGRQLIGPAASMSEGVDLPKASDHKERKKNRQRKHQTRDSTLQMGGRGGSPLKKLSDAVFRPAVVDPAELGVSLENNSQVRHYFISKAWKK</sequence>